<proteinExistence type="predicted"/>
<evidence type="ECO:0000313" key="2">
    <source>
        <dbReference type="Proteomes" id="UP000050465"/>
    </source>
</evidence>
<name>A0A0P7YMU9_9CYAN</name>
<sequence>MPKTQQEVVCQGYQILVESLGVIDAIRFIQHFSSGYGDYTQERHTWLNQISLDEVLAAMKQPQDGDTAQYEEIIE</sequence>
<dbReference type="Proteomes" id="UP000050465">
    <property type="component" value="Unassembled WGS sequence"/>
</dbReference>
<reference evidence="1 2" key="1">
    <citation type="submission" date="2015-09" db="EMBL/GenBank/DDBJ databases">
        <title>Identification and resolution of microdiversity through metagenomic sequencing of parallel consortia.</title>
        <authorList>
            <person name="Nelson W.C."/>
            <person name="Romine M.F."/>
            <person name="Lindemann S.R."/>
        </authorList>
    </citation>
    <scope>NUCLEOTIDE SEQUENCE [LARGE SCALE GENOMIC DNA]</scope>
    <source>
        <strain evidence="1">Ana</strain>
    </source>
</reference>
<dbReference type="AlphaFoldDB" id="A0A0P7YMU9"/>
<dbReference type="EMBL" id="LJZR01000090">
    <property type="protein sequence ID" value="KPQ31659.1"/>
    <property type="molecule type" value="Genomic_DNA"/>
</dbReference>
<gene>
    <name evidence="1" type="ORF">HLUCCA11_23310</name>
</gene>
<comment type="caution">
    <text evidence="1">The sequence shown here is derived from an EMBL/GenBank/DDBJ whole genome shotgun (WGS) entry which is preliminary data.</text>
</comment>
<protein>
    <submittedName>
        <fullName evidence="1">Uncharacterized protein</fullName>
    </submittedName>
</protein>
<evidence type="ECO:0000313" key="1">
    <source>
        <dbReference type="EMBL" id="KPQ31659.1"/>
    </source>
</evidence>
<accession>A0A0P7YMU9</accession>
<dbReference type="STRING" id="1666911.HLUCCA11_23310"/>
<organism evidence="1 2">
    <name type="scientific">Phormidesmis priestleyi Ana</name>
    <dbReference type="NCBI Taxonomy" id="1666911"/>
    <lineage>
        <taxon>Bacteria</taxon>
        <taxon>Bacillati</taxon>
        <taxon>Cyanobacteriota</taxon>
        <taxon>Cyanophyceae</taxon>
        <taxon>Leptolyngbyales</taxon>
        <taxon>Leptolyngbyaceae</taxon>
        <taxon>Phormidesmis</taxon>
    </lineage>
</organism>